<dbReference type="Proteomes" id="UP000009374">
    <property type="component" value="Unassembled WGS sequence"/>
</dbReference>
<gene>
    <name evidence="6" type="ORF">UBAL3_80420040</name>
</gene>
<dbReference type="GO" id="GO:0016740">
    <property type="term" value="F:transferase activity"/>
    <property type="evidence" value="ECO:0007669"/>
    <property type="project" value="UniProtKB-KW"/>
</dbReference>
<evidence type="ECO:0000313" key="7">
    <source>
        <dbReference type="Proteomes" id="UP000009374"/>
    </source>
</evidence>
<comment type="similarity">
    <text evidence="4">Belongs to the class-II pyridoxal-phosphate-dependent aminotransferase family.</text>
</comment>
<evidence type="ECO:0000256" key="1">
    <source>
        <dbReference type="ARBA" id="ARBA00001933"/>
    </source>
</evidence>
<evidence type="ECO:0000313" key="6">
    <source>
        <dbReference type="EMBL" id="EES53090.1"/>
    </source>
</evidence>
<dbReference type="Gene3D" id="3.90.1150.10">
    <property type="entry name" value="Aspartate Aminotransferase, domain 1"/>
    <property type="match status" value="1"/>
</dbReference>
<organism evidence="6 7">
    <name type="scientific">Leptospirillum ferrodiazotrophum</name>
    <dbReference type="NCBI Taxonomy" id="412449"/>
    <lineage>
        <taxon>Bacteria</taxon>
        <taxon>Pseudomonadati</taxon>
        <taxon>Nitrospirota</taxon>
        <taxon>Nitrospiria</taxon>
        <taxon>Nitrospirales</taxon>
        <taxon>Nitrospiraceae</taxon>
        <taxon>Leptospirillum</taxon>
    </lineage>
</organism>
<evidence type="ECO:0000256" key="2">
    <source>
        <dbReference type="ARBA" id="ARBA00022679"/>
    </source>
</evidence>
<dbReference type="InterPro" id="IPR015421">
    <property type="entry name" value="PyrdxlP-dep_Trfase_major"/>
</dbReference>
<proteinExistence type="inferred from homology"/>
<accession>C6HWB2</accession>
<dbReference type="AlphaFoldDB" id="C6HWB2"/>
<reference evidence="6 7" key="1">
    <citation type="journal article" date="2009" name="Appl. Environ. Microbiol.">
        <title>Community genomic and proteomic analyses of chemoautotrophic iron-oxidizing "Leptospirillum rubarum" (Group II) and "Leptospirillum ferrodiazotrophum" (Group III) bacteria in acid mine drainage biofilms.</title>
        <authorList>
            <person name="Goltsman D.S."/>
            <person name="Denef V.J."/>
            <person name="Singer S.W."/>
            <person name="VerBerkmoes N.C."/>
            <person name="Lefsrud M."/>
            <person name="Mueller R.S."/>
            <person name="Dick G.J."/>
            <person name="Sun C.L."/>
            <person name="Wheeler K.E."/>
            <person name="Zemla A."/>
            <person name="Baker B.J."/>
            <person name="Hauser L."/>
            <person name="Land M."/>
            <person name="Shah M.B."/>
            <person name="Thelen M.P."/>
            <person name="Hettich R.L."/>
            <person name="Banfield J.F."/>
        </authorList>
    </citation>
    <scope>NUCLEOTIDE SEQUENCE [LARGE SCALE GENOMIC DNA]</scope>
</reference>
<evidence type="ECO:0000259" key="5">
    <source>
        <dbReference type="Pfam" id="PF00155"/>
    </source>
</evidence>
<dbReference type="InterPro" id="IPR050087">
    <property type="entry name" value="AON_synthase_class-II"/>
</dbReference>
<dbReference type="InterPro" id="IPR015422">
    <property type="entry name" value="PyrdxlP-dep_Trfase_small"/>
</dbReference>
<dbReference type="PROSITE" id="PS00599">
    <property type="entry name" value="AA_TRANSFER_CLASS_2"/>
    <property type="match status" value="1"/>
</dbReference>
<keyword evidence="3 4" id="KW-0663">Pyridoxal phosphate</keyword>
<dbReference type="InterPro" id="IPR015424">
    <property type="entry name" value="PyrdxlP-dep_Trfase"/>
</dbReference>
<keyword evidence="7" id="KW-1185">Reference proteome</keyword>
<name>C6HWB2_9BACT</name>
<keyword evidence="2" id="KW-0808">Transferase</keyword>
<feature type="domain" description="Aminotransferase class I/classII large" evidence="5">
    <location>
        <begin position="30"/>
        <end position="362"/>
    </location>
</feature>
<dbReference type="PANTHER" id="PTHR13693">
    <property type="entry name" value="CLASS II AMINOTRANSFERASE/8-AMINO-7-OXONONANOATE SYNTHASE"/>
    <property type="match status" value="1"/>
</dbReference>
<protein>
    <submittedName>
        <fullName evidence="6">8-amino-7-oxononanoate synthase</fullName>
    </submittedName>
</protein>
<dbReference type="InterPro" id="IPR001917">
    <property type="entry name" value="Aminotrans_II_pyridoxalP_BS"/>
</dbReference>
<dbReference type="SUPFAM" id="SSF53383">
    <property type="entry name" value="PLP-dependent transferases"/>
    <property type="match status" value="1"/>
</dbReference>
<evidence type="ECO:0000256" key="4">
    <source>
        <dbReference type="RuleBase" id="RU003693"/>
    </source>
</evidence>
<dbReference type="Pfam" id="PF00155">
    <property type="entry name" value="Aminotran_1_2"/>
    <property type="match status" value="1"/>
</dbReference>
<dbReference type="Gene3D" id="3.40.640.10">
    <property type="entry name" value="Type I PLP-dependent aspartate aminotransferase-like (Major domain)"/>
    <property type="match status" value="1"/>
</dbReference>
<comment type="cofactor">
    <cofactor evidence="1 4">
        <name>pyridoxal 5'-phosphate</name>
        <dbReference type="ChEBI" id="CHEBI:597326"/>
    </cofactor>
</comment>
<dbReference type="GO" id="GO:0030170">
    <property type="term" value="F:pyridoxal phosphate binding"/>
    <property type="evidence" value="ECO:0007669"/>
    <property type="project" value="InterPro"/>
</dbReference>
<evidence type="ECO:0000256" key="3">
    <source>
        <dbReference type="ARBA" id="ARBA00022898"/>
    </source>
</evidence>
<dbReference type="EMBL" id="GG693869">
    <property type="protein sequence ID" value="EES53090.1"/>
    <property type="molecule type" value="Genomic_DNA"/>
</dbReference>
<sequence>MEEPIASLIEIGYSALEISGRFKTMPPPGLVSLSSNDYLGLSRNPLVIDASLRATRNFGTGATGSRYLSGNHPLNRELSDATSQFKTGGKGAALVFTSGYHANLATVSLISELSPLIFSDSENHASLIDGMRNAKGRKVVYPHNESEFIREYLKKNPQQKPVIVTESLFSMKGDLAPLSALFEIVEEYDGMLVIDEAHATGTTGISGRGALEALGLPYVPERMILTGTYSKALGSLGGFVILHEKAAKILESTARTLIYTTALPPGVLAASLEAIHVLAENTEIVRSLQRESRIWNAYIQDDTESSSPIIPVMGDAPTLQSVSDNFRTQGYYLPVITYPTVPRGEDLLRLSVNIGWDKNVRKTLETFLPPRKGVQK</sequence>
<dbReference type="InterPro" id="IPR004839">
    <property type="entry name" value="Aminotransferase_I/II_large"/>
</dbReference>